<name>A0A8J8G9D5_9FLAO</name>
<gene>
    <name evidence="2" type="ORF">HNQ03_000986</name>
</gene>
<dbReference type="AlphaFoldDB" id="A0A8J8G9D5"/>
<feature type="signal peptide" evidence="1">
    <location>
        <begin position="1"/>
        <end position="20"/>
    </location>
</feature>
<accession>A0A8J8G9D5</accession>
<comment type="caution">
    <text evidence="2">The sequence shown here is derived from an EMBL/GenBank/DDBJ whole genome shotgun (WGS) entry which is preliminary data.</text>
</comment>
<sequence>MKTKIVLAAFALSLSIASFAQEKTDLEKRITNYSIKIDSIVSSEKKKMNLELDYVESEFKDGKISETTLKEEKNRISTAFSEVINNKIDAEKDELDAITKASAINTVMGKEDDRLLSIRTKRKEKTPKEKLKSGGLVISTGILSTESDGGSFNFFNGSQDFKGSLSTSITSVRERQIGKYTSPLFINYGYGIRVDTYQLKGNQVLSQANDQLNVSPFANGDLKYSILRESYLEIPVNLSYVLNRKYIYQEGEKVLDADANQWRVGVSLYGGVRIGNRIRYKYSNAESDKNIFIQKVENGVNPFIFGTKLSIGYAGFNLFVKKDFSPIFNSDANIAEKHALQIGIELATFNF</sequence>
<proteinExistence type="predicted"/>
<organism evidence="2 3">
    <name type="scientific">Frigoriflavimonas asaccharolytica</name>
    <dbReference type="NCBI Taxonomy" id="2735899"/>
    <lineage>
        <taxon>Bacteria</taxon>
        <taxon>Pseudomonadati</taxon>
        <taxon>Bacteroidota</taxon>
        <taxon>Flavobacteriia</taxon>
        <taxon>Flavobacteriales</taxon>
        <taxon>Weeksellaceae</taxon>
        <taxon>Frigoriflavimonas</taxon>
    </lineage>
</organism>
<keyword evidence="1" id="KW-0732">Signal</keyword>
<dbReference type="RefSeq" id="WP_173778536.1">
    <property type="nucleotide sequence ID" value="NZ_JABSNO010000005.1"/>
</dbReference>
<dbReference type="Proteomes" id="UP000610746">
    <property type="component" value="Unassembled WGS sequence"/>
</dbReference>
<evidence type="ECO:0000313" key="3">
    <source>
        <dbReference type="Proteomes" id="UP000610746"/>
    </source>
</evidence>
<protein>
    <recommendedName>
        <fullName evidence="4">Outer membrane protein with beta-barrel domain</fullName>
    </recommendedName>
</protein>
<keyword evidence="3" id="KW-1185">Reference proteome</keyword>
<reference evidence="2" key="1">
    <citation type="submission" date="2020-05" db="EMBL/GenBank/DDBJ databases">
        <title>Genomic Encyclopedia of Type Strains, Phase IV (KMG-V): Genome sequencing to study the core and pangenomes of soil and plant-associated prokaryotes.</title>
        <authorList>
            <person name="Whitman W."/>
        </authorList>
    </citation>
    <scope>NUCLEOTIDE SEQUENCE</scope>
    <source>
        <strain evidence="2">16F</strain>
    </source>
</reference>
<evidence type="ECO:0000256" key="1">
    <source>
        <dbReference type="SAM" id="SignalP"/>
    </source>
</evidence>
<evidence type="ECO:0008006" key="4">
    <source>
        <dbReference type="Google" id="ProtNLM"/>
    </source>
</evidence>
<dbReference type="EMBL" id="JABSNO010000005">
    <property type="protein sequence ID" value="NRS91919.1"/>
    <property type="molecule type" value="Genomic_DNA"/>
</dbReference>
<evidence type="ECO:0000313" key="2">
    <source>
        <dbReference type="EMBL" id="NRS91919.1"/>
    </source>
</evidence>
<feature type="chain" id="PRO_5035293865" description="Outer membrane protein with beta-barrel domain" evidence="1">
    <location>
        <begin position="21"/>
        <end position="351"/>
    </location>
</feature>